<dbReference type="EMBL" id="BPLR01016856">
    <property type="protein sequence ID" value="GIY86885.1"/>
    <property type="molecule type" value="Genomic_DNA"/>
</dbReference>
<evidence type="ECO:0000313" key="1">
    <source>
        <dbReference type="EMBL" id="GIY86885.1"/>
    </source>
</evidence>
<proteinExistence type="predicted"/>
<keyword evidence="2" id="KW-1185">Reference proteome</keyword>
<name>A0AAV4WY60_CAEEX</name>
<organism evidence="1 2">
    <name type="scientific">Caerostris extrusa</name>
    <name type="common">Bark spider</name>
    <name type="synonym">Caerostris bankana</name>
    <dbReference type="NCBI Taxonomy" id="172846"/>
    <lineage>
        <taxon>Eukaryota</taxon>
        <taxon>Metazoa</taxon>
        <taxon>Ecdysozoa</taxon>
        <taxon>Arthropoda</taxon>
        <taxon>Chelicerata</taxon>
        <taxon>Arachnida</taxon>
        <taxon>Araneae</taxon>
        <taxon>Araneomorphae</taxon>
        <taxon>Entelegynae</taxon>
        <taxon>Araneoidea</taxon>
        <taxon>Araneidae</taxon>
        <taxon>Caerostris</taxon>
    </lineage>
</organism>
<reference evidence="1 2" key="1">
    <citation type="submission" date="2021-06" db="EMBL/GenBank/DDBJ databases">
        <title>Caerostris extrusa draft genome.</title>
        <authorList>
            <person name="Kono N."/>
            <person name="Arakawa K."/>
        </authorList>
    </citation>
    <scope>NUCLEOTIDE SEQUENCE [LARGE SCALE GENOMIC DNA]</scope>
</reference>
<dbReference type="Proteomes" id="UP001054945">
    <property type="component" value="Unassembled WGS sequence"/>
</dbReference>
<evidence type="ECO:0000313" key="2">
    <source>
        <dbReference type="Proteomes" id="UP001054945"/>
    </source>
</evidence>
<sequence>MALSSERWNSFLKARLLLKGRGKRDKSLGIPPDSPRLMVTYLRDRVRNLPSFDLREGREFGPTDPYRLLEQISGQ</sequence>
<accession>A0AAV4WY60</accession>
<gene>
    <name evidence="1" type="ORF">CEXT_310921</name>
</gene>
<dbReference type="AlphaFoldDB" id="A0AAV4WY60"/>
<protein>
    <submittedName>
        <fullName evidence="1">Uncharacterized protein</fullName>
    </submittedName>
</protein>
<comment type="caution">
    <text evidence="1">The sequence shown here is derived from an EMBL/GenBank/DDBJ whole genome shotgun (WGS) entry which is preliminary data.</text>
</comment>